<reference evidence="2 3" key="1">
    <citation type="journal article" date="2019" name="G3 (Bethesda)">
        <title>Sequencing of a Wild Apple (Malus baccata) Genome Unravels the Differences Between Cultivated and Wild Apple Species Regarding Disease Resistance and Cold Tolerance.</title>
        <authorList>
            <person name="Chen X."/>
        </authorList>
    </citation>
    <scope>NUCLEOTIDE SEQUENCE [LARGE SCALE GENOMIC DNA]</scope>
    <source>
        <strain evidence="3">cv. Shandingzi</strain>
        <tissue evidence="2">Leaves</tissue>
    </source>
</reference>
<dbReference type="GO" id="GO:0004829">
    <property type="term" value="F:threonine-tRNA ligase activity"/>
    <property type="evidence" value="ECO:0007669"/>
    <property type="project" value="TreeGrafter"/>
</dbReference>
<keyword evidence="1" id="KW-0648">Protein biosynthesis</keyword>
<gene>
    <name evidence="2" type="ORF">C1H46_010949</name>
</gene>
<dbReference type="Proteomes" id="UP000315295">
    <property type="component" value="Unassembled WGS sequence"/>
</dbReference>
<dbReference type="PANTHER" id="PTHR11451:SF44">
    <property type="entry name" value="THREONINE--TRNA LIGASE, CHLOROPLASTIC_MITOCHONDRIAL 2"/>
    <property type="match status" value="1"/>
</dbReference>
<dbReference type="PANTHER" id="PTHR11451">
    <property type="entry name" value="THREONINE-TRNA LIGASE"/>
    <property type="match status" value="1"/>
</dbReference>
<dbReference type="GO" id="GO:0006435">
    <property type="term" value="P:threonyl-tRNA aminoacylation"/>
    <property type="evidence" value="ECO:0007669"/>
    <property type="project" value="TreeGrafter"/>
</dbReference>
<comment type="caution">
    <text evidence="2">The sequence shown here is derived from an EMBL/GenBank/DDBJ whole genome shotgun (WGS) entry which is preliminary data.</text>
</comment>
<sequence>MIHRAVLGSLKQFFGVLIEHYAGDFPLWLSPVQAHVLLVTDSQVCKAVARLMFQLTQEPSTHLHEGYLGYDPRLSSQRFDSFVDSESLKDSATDSPIFHGSAVDNAFATQPALDAFSPPLIYTESNGQGFDGRFGGSDGPILQAPSEMLPEEGFALREWRRFAPSQQRNQGNGAQTIRGLKWCLVRRREIHGSWHDHGHGHEEETLLVISKLLKELTEEEDMKVQIWISSARPRS</sequence>
<evidence type="ECO:0000256" key="1">
    <source>
        <dbReference type="ARBA" id="ARBA00022917"/>
    </source>
</evidence>
<evidence type="ECO:0000313" key="2">
    <source>
        <dbReference type="EMBL" id="TQE03469.1"/>
    </source>
</evidence>
<accession>A0A540MXH4</accession>
<dbReference type="STRING" id="106549.A0A540MXH4"/>
<organism evidence="2 3">
    <name type="scientific">Malus baccata</name>
    <name type="common">Siberian crab apple</name>
    <name type="synonym">Pyrus baccata</name>
    <dbReference type="NCBI Taxonomy" id="106549"/>
    <lineage>
        <taxon>Eukaryota</taxon>
        <taxon>Viridiplantae</taxon>
        <taxon>Streptophyta</taxon>
        <taxon>Embryophyta</taxon>
        <taxon>Tracheophyta</taxon>
        <taxon>Spermatophyta</taxon>
        <taxon>Magnoliopsida</taxon>
        <taxon>eudicotyledons</taxon>
        <taxon>Gunneridae</taxon>
        <taxon>Pentapetalae</taxon>
        <taxon>rosids</taxon>
        <taxon>fabids</taxon>
        <taxon>Rosales</taxon>
        <taxon>Rosaceae</taxon>
        <taxon>Amygdaloideae</taxon>
        <taxon>Maleae</taxon>
        <taxon>Malus</taxon>
    </lineage>
</organism>
<dbReference type="AlphaFoldDB" id="A0A540MXH4"/>
<protein>
    <submittedName>
        <fullName evidence="2">Uncharacterized protein</fullName>
    </submittedName>
</protein>
<name>A0A540MXH4_MALBA</name>
<keyword evidence="3" id="KW-1185">Reference proteome</keyword>
<dbReference type="EMBL" id="VIEB01000154">
    <property type="protein sequence ID" value="TQE03469.1"/>
    <property type="molecule type" value="Genomic_DNA"/>
</dbReference>
<proteinExistence type="predicted"/>
<evidence type="ECO:0000313" key="3">
    <source>
        <dbReference type="Proteomes" id="UP000315295"/>
    </source>
</evidence>
<dbReference type="GO" id="GO:0009570">
    <property type="term" value="C:chloroplast stroma"/>
    <property type="evidence" value="ECO:0007669"/>
    <property type="project" value="TreeGrafter"/>
</dbReference>